<reference evidence="1" key="1">
    <citation type="submission" date="2021-01" db="EMBL/GenBank/DDBJ databases">
        <title>Complete genome sequence of Clostridiales bacterium R-7.</title>
        <authorList>
            <person name="Mahoney-Kurpe S.C."/>
            <person name="Palevich N."/>
            <person name="Koike S."/>
            <person name="Moon C.D."/>
            <person name="Attwood G.T."/>
        </authorList>
    </citation>
    <scope>NUCLEOTIDE SEQUENCE</scope>
    <source>
        <strain evidence="1">R-7</strain>
    </source>
</reference>
<gene>
    <name evidence="1" type="ORF">JYE49_01630</name>
</gene>
<keyword evidence="2" id="KW-1185">Reference proteome</keyword>
<protein>
    <submittedName>
        <fullName evidence="1">LCP family protein</fullName>
    </submittedName>
</protein>
<name>A0AC61MX26_9FIRM</name>
<evidence type="ECO:0000313" key="2">
    <source>
        <dbReference type="Proteomes" id="UP000682782"/>
    </source>
</evidence>
<dbReference type="EMBL" id="CP068393">
    <property type="protein sequence ID" value="QUC67430.1"/>
    <property type="molecule type" value="Genomic_DNA"/>
</dbReference>
<evidence type="ECO:0000313" key="1">
    <source>
        <dbReference type="EMBL" id="QUC67430.1"/>
    </source>
</evidence>
<proteinExistence type="predicted"/>
<organism evidence="1 2">
    <name type="scientific">Aristaeella hokkaidonensis</name>
    <dbReference type="NCBI Taxonomy" id="3046382"/>
    <lineage>
        <taxon>Bacteria</taxon>
        <taxon>Bacillati</taxon>
        <taxon>Bacillota</taxon>
        <taxon>Clostridia</taxon>
        <taxon>Eubacteriales</taxon>
        <taxon>Aristaeellaceae</taxon>
        <taxon>Aristaeella</taxon>
    </lineage>
</organism>
<dbReference type="Proteomes" id="UP000682782">
    <property type="component" value="Chromosome"/>
</dbReference>
<sequence length="413" mass="46405">MKRLFALILALALFLPLFVYAEQEDTELTEDIDLDEDYSFDEEGNLLLRDDETGETYSLSAISEEDIEKLAAQYELDESIDPNELEINENLPDDVINILLIGLDVRGTKKEKLLTEQGKYSKRSDVLIVLSINMNDGSIKLSSIARNTYVEVPGRKNKTIIANSYGHANYKNGEFVSWTDTPETCIRTVNHNFELNIQYYVAINFYGVAQIIEGLGGVDLDLTKTEATAINTYLSTGTIKNSKGEKISHGKAIANSYDDKNGKRDKLKKTSGVQHLDGIQALMYARLRSIDSDFVRTARTRHLLDCLLKQTLEKIKANKLNVLDLVSDFISYPITNVNPSTIMQLAGKVMSSGVMDNLESTDSLISEFRIPIDGHWKYDTVDGASVTIMKDKQFTVESLHEFIYGKYYPAKAD</sequence>
<accession>A0AC61MX26</accession>